<dbReference type="RefSeq" id="WP_170271616.1">
    <property type="nucleotide sequence ID" value="NZ_JABEQB010000045.1"/>
</dbReference>
<reference evidence="2 3" key="1">
    <citation type="submission" date="2020-04" db="EMBL/GenBank/DDBJ databases">
        <title>Draft genome sequence of Caldanaerobacter sunterraneus. strain 1523vc isolated from Griffin hot spring, Kamchatka, Russia.</title>
        <authorList>
            <person name="Toshchakov S.V."/>
            <person name="Podosokorskaya O.A."/>
            <person name="Kublanov I.V."/>
            <person name="Korzhenkov A."/>
            <person name="Patrushev M.V."/>
        </authorList>
    </citation>
    <scope>NUCLEOTIDE SEQUENCE [LARGE SCALE GENOMIC DNA]</scope>
    <source>
        <strain evidence="2 3">1523vc</strain>
    </source>
</reference>
<dbReference type="Pfam" id="PF15731">
    <property type="entry name" value="MqsA_antitoxin"/>
    <property type="match status" value="1"/>
</dbReference>
<dbReference type="NCBIfam" id="TIGR03831">
    <property type="entry name" value="YgiT_finger"/>
    <property type="match status" value="1"/>
</dbReference>
<accession>A0A7Y2L927</accession>
<proteinExistence type="predicted"/>
<evidence type="ECO:0000259" key="1">
    <source>
        <dbReference type="PROSITE" id="PS50943"/>
    </source>
</evidence>
<dbReference type="Proteomes" id="UP000529861">
    <property type="component" value="Unassembled WGS sequence"/>
</dbReference>
<feature type="domain" description="HTH cro/C1-type" evidence="1">
    <location>
        <begin position="75"/>
        <end position="106"/>
    </location>
</feature>
<dbReference type="InterPro" id="IPR001387">
    <property type="entry name" value="Cro/C1-type_HTH"/>
</dbReference>
<sequence length="194" mass="22505">MKKFCPVCGKEQETEVIEKEEVSNIRGDKIKALARIRICSICGEELFDEELEEENIQRVYDIYRKKHGILSPEEIKNIRESYGLSQRAFAKLLGIGEASIARYETGALPEKSLSNMIMLLKDPKNMEKLLEKNEEALTPREKIRLLRRLEEMKGDDEENAVKISKELYNLLEDKAKREGKSTDKFIEEILKKVI</sequence>
<evidence type="ECO:0000313" key="2">
    <source>
        <dbReference type="EMBL" id="NNG67895.1"/>
    </source>
</evidence>
<protein>
    <submittedName>
        <fullName evidence="2">Type II toxin-antitoxin system MqsA family antitoxin</fullName>
    </submittedName>
</protein>
<dbReference type="InterPro" id="IPR010982">
    <property type="entry name" value="Lambda_DNA-bd_dom_sf"/>
</dbReference>
<dbReference type="Gene3D" id="1.10.260.40">
    <property type="entry name" value="lambda repressor-like DNA-binding domains"/>
    <property type="match status" value="1"/>
</dbReference>
<dbReference type="NCBIfam" id="TIGR03830">
    <property type="entry name" value="CxxCG_CxxCG_HTH"/>
    <property type="match status" value="1"/>
</dbReference>
<name>A0A7Y2L927_9THEO</name>
<gene>
    <name evidence="2" type="ORF">HKI81_11955</name>
</gene>
<comment type="caution">
    <text evidence="2">The sequence shown here is derived from an EMBL/GenBank/DDBJ whole genome shotgun (WGS) entry which is preliminary data.</text>
</comment>
<dbReference type="CDD" id="cd00093">
    <property type="entry name" value="HTH_XRE"/>
    <property type="match status" value="1"/>
</dbReference>
<evidence type="ECO:0000313" key="3">
    <source>
        <dbReference type="Proteomes" id="UP000529861"/>
    </source>
</evidence>
<dbReference type="InterPro" id="IPR032758">
    <property type="entry name" value="MqsA/HigA-2"/>
</dbReference>
<dbReference type="EMBL" id="JABEQB010000045">
    <property type="protein sequence ID" value="NNG67895.1"/>
    <property type="molecule type" value="Genomic_DNA"/>
</dbReference>
<dbReference type="PROSITE" id="PS50943">
    <property type="entry name" value="HTH_CROC1"/>
    <property type="match status" value="1"/>
</dbReference>
<organism evidence="2 3">
    <name type="scientific">Caldanaerobacter subterraneus</name>
    <dbReference type="NCBI Taxonomy" id="911092"/>
    <lineage>
        <taxon>Bacteria</taxon>
        <taxon>Bacillati</taxon>
        <taxon>Bacillota</taxon>
        <taxon>Clostridia</taxon>
        <taxon>Thermoanaerobacterales</taxon>
        <taxon>Thermoanaerobacteraceae</taxon>
        <taxon>Caldanaerobacter</taxon>
    </lineage>
</organism>
<dbReference type="AlphaFoldDB" id="A0A7Y2L927"/>
<dbReference type="SUPFAM" id="SSF47413">
    <property type="entry name" value="lambda repressor-like DNA-binding domains"/>
    <property type="match status" value="1"/>
</dbReference>
<dbReference type="InterPro" id="IPR022452">
    <property type="entry name" value="MqsA"/>
</dbReference>
<dbReference type="InterPro" id="IPR022453">
    <property type="entry name" value="Znf_MqsA-type"/>
</dbReference>
<dbReference type="GO" id="GO:0003677">
    <property type="term" value="F:DNA binding"/>
    <property type="evidence" value="ECO:0007669"/>
    <property type="project" value="InterPro"/>
</dbReference>